<evidence type="ECO:0008006" key="3">
    <source>
        <dbReference type="Google" id="ProtNLM"/>
    </source>
</evidence>
<keyword evidence="2" id="KW-1185">Reference proteome</keyword>
<evidence type="ECO:0000313" key="1">
    <source>
        <dbReference type="EMBL" id="CAH3106644.1"/>
    </source>
</evidence>
<proteinExistence type="predicted"/>
<dbReference type="SUPFAM" id="SSF56672">
    <property type="entry name" value="DNA/RNA polymerases"/>
    <property type="match status" value="1"/>
</dbReference>
<dbReference type="Gene3D" id="1.10.287.690">
    <property type="entry name" value="Helix hairpin bin"/>
    <property type="match status" value="1"/>
</dbReference>
<protein>
    <recommendedName>
        <fullName evidence="3">DNA-directed DNA polymerase</fullName>
    </recommendedName>
</protein>
<dbReference type="InterPro" id="IPR023211">
    <property type="entry name" value="DNA_pol_palm_dom_sf"/>
</dbReference>
<comment type="caution">
    <text evidence="1">The sequence shown here is derived from an EMBL/GenBank/DDBJ whole genome shotgun (WGS) entry which is preliminary data.</text>
</comment>
<dbReference type="Gene3D" id="3.90.1600.10">
    <property type="entry name" value="Palm domain of DNA polymerase"/>
    <property type="match status" value="1"/>
</dbReference>
<reference evidence="1 2" key="1">
    <citation type="submission" date="2022-05" db="EMBL/GenBank/DDBJ databases">
        <authorList>
            <consortium name="Genoscope - CEA"/>
            <person name="William W."/>
        </authorList>
    </citation>
    <scope>NUCLEOTIDE SEQUENCE [LARGE SCALE GENOMIC DNA]</scope>
</reference>
<evidence type="ECO:0000313" key="2">
    <source>
        <dbReference type="Proteomes" id="UP001159405"/>
    </source>
</evidence>
<dbReference type="PANTHER" id="PTHR33568:SF3">
    <property type="entry name" value="DNA-DIRECTED DNA POLYMERASE"/>
    <property type="match status" value="1"/>
</dbReference>
<dbReference type="InterPro" id="IPR043502">
    <property type="entry name" value="DNA/RNA_pol_sf"/>
</dbReference>
<gene>
    <name evidence="1" type="ORF">PLOB_00014896</name>
</gene>
<organism evidence="1 2">
    <name type="scientific">Porites lobata</name>
    <dbReference type="NCBI Taxonomy" id="104759"/>
    <lineage>
        <taxon>Eukaryota</taxon>
        <taxon>Metazoa</taxon>
        <taxon>Cnidaria</taxon>
        <taxon>Anthozoa</taxon>
        <taxon>Hexacorallia</taxon>
        <taxon>Scleractinia</taxon>
        <taxon>Fungiina</taxon>
        <taxon>Poritidae</taxon>
        <taxon>Porites</taxon>
    </lineage>
</organism>
<sequence>MFILPPNSTAKLMLNSFWGKFGERINKPTTVTVKDPAHLFNLITDAALDISTLRLCTDDILEAVQDNAVKGTKTNIFVAAFTTCHARLKLYESLNTLQEQVLYYDTDSVIYRWRPNQPSITTGDFLGDMTDELDGDVITEFGYATRQGKVVCKVRGFTLNVRSSAILNFHTMKDNILSELDSPQDSRRNLNIVTPHYFKRDLEKKQIQVVPCVKQYGLVFDKRVIDVATKSSYPYGYERIGDELDFLLDL</sequence>
<dbReference type="PANTHER" id="PTHR33568">
    <property type="entry name" value="DNA POLYMERASE"/>
    <property type="match status" value="1"/>
</dbReference>
<name>A0ABN8NEU5_9CNID</name>
<dbReference type="Proteomes" id="UP001159405">
    <property type="component" value="Unassembled WGS sequence"/>
</dbReference>
<accession>A0ABN8NEU5</accession>
<dbReference type="EMBL" id="CALNXK010000019">
    <property type="protein sequence ID" value="CAH3106644.1"/>
    <property type="molecule type" value="Genomic_DNA"/>
</dbReference>